<organism evidence="2">
    <name type="scientific">marine sediment metagenome</name>
    <dbReference type="NCBI Taxonomy" id="412755"/>
    <lineage>
        <taxon>unclassified sequences</taxon>
        <taxon>metagenomes</taxon>
        <taxon>ecological metagenomes</taxon>
    </lineage>
</organism>
<name>A0A0F9C1R9_9ZZZZ</name>
<sequence>VGTSQAIANGLLPANVVPYVELVVTSLAGSLAAMGYYDFATKRILRIK</sequence>
<accession>A0A0F9C1R9</accession>
<dbReference type="EMBL" id="LAZR01046470">
    <property type="protein sequence ID" value="KKK96469.1"/>
    <property type="molecule type" value="Genomic_DNA"/>
</dbReference>
<protein>
    <submittedName>
        <fullName evidence="2">Uncharacterized protein</fullName>
    </submittedName>
</protein>
<reference evidence="2" key="1">
    <citation type="journal article" date="2015" name="Nature">
        <title>Complex archaea that bridge the gap between prokaryotes and eukaryotes.</title>
        <authorList>
            <person name="Spang A."/>
            <person name="Saw J.H."/>
            <person name="Jorgensen S.L."/>
            <person name="Zaremba-Niedzwiedzka K."/>
            <person name="Martijn J."/>
            <person name="Lind A.E."/>
            <person name="van Eijk R."/>
            <person name="Schleper C."/>
            <person name="Guy L."/>
            <person name="Ettema T.J."/>
        </authorList>
    </citation>
    <scope>NUCLEOTIDE SEQUENCE</scope>
</reference>
<feature type="non-terminal residue" evidence="2">
    <location>
        <position position="1"/>
    </location>
</feature>
<evidence type="ECO:0000256" key="1">
    <source>
        <dbReference type="SAM" id="Phobius"/>
    </source>
</evidence>
<proteinExistence type="predicted"/>
<gene>
    <name evidence="2" type="ORF">LCGC14_2662430</name>
</gene>
<keyword evidence="1" id="KW-1133">Transmembrane helix</keyword>
<dbReference type="AlphaFoldDB" id="A0A0F9C1R9"/>
<feature type="transmembrane region" description="Helical" evidence="1">
    <location>
        <begin position="19"/>
        <end position="39"/>
    </location>
</feature>
<comment type="caution">
    <text evidence="2">The sequence shown here is derived from an EMBL/GenBank/DDBJ whole genome shotgun (WGS) entry which is preliminary data.</text>
</comment>
<keyword evidence="1" id="KW-0812">Transmembrane</keyword>
<keyword evidence="1" id="KW-0472">Membrane</keyword>
<evidence type="ECO:0000313" key="2">
    <source>
        <dbReference type="EMBL" id="KKK96469.1"/>
    </source>
</evidence>